<dbReference type="EMBL" id="CP009043">
    <property type="protein sequence ID" value="AII15033.1"/>
    <property type="molecule type" value="Genomic_DNA"/>
</dbReference>
<dbReference type="AlphaFoldDB" id="A0A076FBG5"/>
<organism evidence="13 14">
    <name type="scientific">Campylobacter iguaniorum</name>
    <dbReference type="NCBI Taxonomy" id="1244531"/>
    <lineage>
        <taxon>Bacteria</taxon>
        <taxon>Pseudomonadati</taxon>
        <taxon>Campylobacterota</taxon>
        <taxon>Epsilonproteobacteria</taxon>
        <taxon>Campylobacterales</taxon>
        <taxon>Campylobacteraceae</taxon>
        <taxon>Campylobacter</taxon>
    </lineage>
</organism>
<keyword evidence="8" id="KW-0594">Phospholipid biosynthesis</keyword>
<evidence type="ECO:0000256" key="12">
    <source>
        <dbReference type="ARBA" id="ARBA00024326"/>
    </source>
</evidence>
<keyword evidence="4" id="KW-0444">Lipid biosynthesis</keyword>
<dbReference type="PATRIC" id="fig|1244531.5.peg.1301"/>
<keyword evidence="6" id="KW-0443">Lipid metabolism</keyword>
<comment type="pathway">
    <text evidence="2">Lipid metabolism.</text>
</comment>
<evidence type="ECO:0000313" key="14">
    <source>
        <dbReference type="Proteomes" id="UP000028486"/>
    </source>
</evidence>
<evidence type="ECO:0000256" key="9">
    <source>
        <dbReference type="ARBA" id="ARBA00023239"/>
    </source>
</evidence>
<dbReference type="Pfam" id="PF02666">
    <property type="entry name" value="PS_Dcarbxylase"/>
    <property type="match status" value="1"/>
</dbReference>
<comment type="pathway">
    <text evidence="12">Phospholipid metabolism; phosphatidylethanolamine biosynthesis.</text>
</comment>
<dbReference type="PANTHER" id="PTHR10067:SF6">
    <property type="entry name" value="PHOSPHATIDYLSERINE DECARBOXYLASE PROENZYME, MITOCHONDRIAL"/>
    <property type="match status" value="1"/>
</dbReference>
<evidence type="ECO:0000256" key="6">
    <source>
        <dbReference type="ARBA" id="ARBA00023098"/>
    </source>
</evidence>
<reference evidence="14" key="1">
    <citation type="journal article" date="2014" name="Genome Announc.">
        <title>Complete Genome Sequence of Campylobacter iguaniorum Strain 1485ET, Isolated from a Bearded Dragon (Pogona vitticeps).</title>
        <authorList>
            <person name="Gilbert M.J."/>
            <person name="Miller W.G."/>
            <person name="Yee E."/>
            <person name="Kik M."/>
            <person name="Wagenaar J.A."/>
            <person name="Duim B."/>
        </authorList>
    </citation>
    <scope>NUCLEOTIDE SEQUENCE [LARGE SCALE GENOMIC DNA]</scope>
    <source>
        <strain evidence="14">1485E</strain>
    </source>
</reference>
<keyword evidence="5" id="KW-0210">Decarboxylase</keyword>
<dbReference type="GO" id="GO:0006646">
    <property type="term" value="P:phosphatidylethanolamine biosynthetic process"/>
    <property type="evidence" value="ECO:0007669"/>
    <property type="project" value="UniProtKB-UniPathway"/>
</dbReference>
<dbReference type="NCBIfam" id="TIGR00163">
    <property type="entry name" value="PS_decarb"/>
    <property type="match status" value="1"/>
</dbReference>
<keyword evidence="10" id="KW-1208">Phospholipid metabolism</keyword>
<dbReference type="GO" id="GO:0004609">
    <property type="term" value="F:phosphatidylserine decarboxylase activity"/>
    <property type="evidence" value="ECO:0007669"/>
    <property type="project" value="UniProtKB-EC"/>
</dbReference>
<dbReference type="InterPro" id="IPR003817">
    <property type="entry name" value="PS_Dcarbxylase"/>
</dbReference>
<keyword evidence="7" id="KW-0865">Zymogen</keyword>
<evidence type="ECO:0000313" key="13">
    <source>
        <dbReference type="EMBL" id="AII15033.1"/>
    </source>
</evidence>
<evidence type="ECO:0000256" key="2">
    <source>
        <dbReference type="ARBA" id="ARBA00005189"/>
    </source>
</evidence>
<dbReference type="NCBIfam" id="NF003038">
    <property type="entry name" value="PRK03934.1"/>
    <property type="match status" value="1"/>
</dbReference>
<dbReference type="STRING" id="1244531.CIG2463D_1290"/>
<dbReference type="KEGG" id="caj:CIG1485E_1199"/>
<gene>
    <name evidence="13" type="primary">psd</name>
    <name evidence="13" type="ORF">CIG1485E_1199</name>
</gene>
<sequence length="263" mass="30827">MNYNKFSNYFGLIAHYKFPKWLQTQINCWYVDKFKIDMSEFKKADDYDSLNSLFTRKLLKQRVLEDGFISPSDGLCLEVARGDKLMAYSIKNHSYQVGDLLKNSLANDELEGEFNYLNIYLSPSDYHHYHAPCDMQILSLEYVPGELFSVAKNWLKKVDNLYPKNERVILKAKLENNKIIWLVFVGAWNVGKMKFDFEPRINTNSNLEYCFYKYENLKVKKGEHLGNFELGSTIVLISQNEAIRYDIKADQKIKFGEKIGELL</sequence>
<comment type="cofactor">
    <cofactor evidence="1">
        <name>pyruvate</name>
        <dbReference type="ChEBI" id="CHEBI:15361"/>
    </cofactor>
</comment>
<evidence type="ECO:0000256" key="4">
    <source>
        <dbReference type="ARBA" id="ARBA00022516"/>
    </source>
</evidence>
<dbReference type="RefSeq" id="WP_038454618.1">
    <property type="nucleotide sequence ID" value="NZ_CP009043.1"/>
</dbReference>
<dbReference type="InterPro" id="IPR033177">
    <property type="entry name" value="PSD-B"/>
</dbReference>
<evidence type="ECO:0000256" key="8">
    <source>
        <dbReference type="ARBA" id="ARBA00023209"/>
    </source>
</evidence>
<protein>
    <recommendedName>
        <fullName evidence="3">phosphatidylserine decarboxylase</fullName>
        <ecNumber evidence="3">4.1.1.65</ecNumber>
    </recommendedName>
</protein>
<dbReference type="eggNOG" id="COG0688">
    <property type="taxonomic scope" value="Bacteria"/>
</dbReference>
<dbReference type="PANTHER" id="PTHR10067">
    <property type="entry name" value="PHOSPHATIDYLSERINE DECARBOXYLASE"/>
    <property type="match status" value="1"/>
</dbReference>
<evidence type="ECO:0000256" key="10">
    <source>
        <dbReference type="ARBA" id="ARBA00023264"/>
    </source>
</evidence>
<dbReference type="Proteomes" id="UP000028486">
    <property type="component" value="Chromosome"/>
</dbReference>
<dbReference type="UniPathway" id="UPA00558"/>
<evidence type="ECO:0000256" key="11">
    <source>
        <dbReference type="ARBA" id="ARBA00023317"/>
    </source>
</evidence>
<name>A0A076FBG5_9BACT</name>
<proteinExistence type="predicted"/>
<keyword evidence="14" id="KW-1185">Reference proteome</keyword>
<accession>A0A076FBG5</accession>
<dbReference type="HOGENOM" id="CLU_029061_4_0_7"/>
<keyword evidence="11" id="KW-0670">Pyruvate</keyword>
<dbReference type="EC" id="4.1.1.65" evidence="3"/>
<keyword evidence="9 13" id="KW-0456">Lyase</keyword>
<dbReference type="OrthoDB" id="9802030at2"/>
<evidence type="ECO:0000256" key="5">
    <source>
        <dbReference type="ARBA" id="ARBA00022793"/>
    </source>
</evidence>
<evidence type="ECO:0000256" key="3">
    <source>
        <dbReference type="ARBA" id="ARBA00012243"/>
    </source>
</evidence>
<evidence type="ECO:0000256" key="1">
    <source>
        <dbReference type="ARBA" id="ARBA00001928"/>
    </source>
</evidence>
<evidence type="ECO:0000256" key="7">
    <source>
        <dbReference type="ARBA" id="ARBA00023145"/>
    </source>
</evidence>